<gene>
    <name evidence="1" type="ORF">VKT23_002816</name>
</gene>
<proteinExistence type="predicted"/>
<accession>A0ABR1K1Q2</accession>
<reference evidence="1 2" key="1">
    <citation type="submission" date="2024-01" db="EMBL/GenBank/DDBJ databases">
        <title>A draft genome for the cacao thread blight pathogen Marasmiellus scandens.</title>
        <authorList>
            <person name="Baruah I.K."/>
            <person name="Leung J."/>
            <person name="Bukari Y."/>
            <person name="Amoako-Attah I."/>
            <person name="Meinhardt L.W."/>
            <person name="Bailey B.A."/>
            <person name="Cohen S.P."/>
        </authorList>
    </citation>
    <scope>NUCLEOTIDE SEQUENCE [LARGE SCALE GENOMIC DNA]</scope>
    <source>
        <strain evidence="1 2">GH-19</strain>
    </source>
</reference>
<protein>
    <submittedName>
        <fullName evidence="1">Uncharacterized protein</fullName>
    </submittedName>
</protein>
<comment type="caution">
    <text evidence="1">The sequence shown here is derived from an EMBL/GenBank/DDBJ whole genome shotgun (WGS) entry which is preliminary data.</text>
</comment>
<evidence type="ECO:0000313" key="1">
    <source>
        <dbReference type="EMBL" id="KAK7468302.1"/>
    </source>
</evidence>
<evidence type="ECO:0000313" key="2">
    <source>
        <dbReference type="Proteomes" id="UP001498398"/>
    </source>
</evidence>
<dbReference type="EMBL" id="JBANRG010000003">
    <property type="protein sequence ID" value="KAK7468302.1"/>
    <property type="molecule type" value="Genomic_DNA"/>
</dbReference>
<organism evidence="1 2">
    <name type="scientific">Marasmiellus scandens</name>
    <dbReference type="NCBI Taxonomy" id="2682957"/>
    <lineage>
        <taxon>Eukaryota</taxon>
        <taxon>Fungi</taxon>
        <taxon>Dikarya</taxon>
        <taxon>Basidiomycota</taxon>
        <taxon>Agaricomycotina</taxon>
        <taxon>Agaricomycetes</taxon>
        <taxon>Agaricomycetidae</taxon>
        <taxon>Agaricales</taxon>
        <taxon>Marasmiineae</taxon>
        <taxon>Omphalotaceae</taxon>
        <taxon>Marasmiellus</taxon>
    </lineage>
</organism>
<sequence length="202" mass="23468">MTTPIEPLPPTVPELLADASNISARYPYDLRSQWRRSAIRPSLLSRLLGRANCQDTAIASFYRIYQFFVLHDVISFRNELEYFCCSHPDWAISSLPDPADSDPLRYAILAVLTRLMCNSFNRRVEFGLPRDAPAIVQDFEELQARPKVYEEPPEWARRVQALPEMFFIPNGEGKRLEEDHEYVSKDFRALNIIVQMPHIHFV</sequence>
<dbReference type="Proteomes" id="UP001498398">
    <property type="component" value="Unassembled WGS sequence"/>
</dbReference>
<name>A0ABR1K1Q2_9AGAR</name>
<keyword evidence="2" id="KW-1185">Reference proteome</keyword>